<evidence type="ECO:0000256" key="4">
    <source>
        <dbReference type="ARBA" id="ARBA00022452"/>
    </source>
</evidence>
<comment type="similarity">
    <text evidence="2">Belongs to the outer membrane factor (OMF) (TC 1.B.17) family.</text>
</comment>
<evidence type="ECO:0000313" key="8">
    <source>
        <dbReference type="EMBL" id="UWN57556.1"/>
    </source>
</evidence>
<accession>A0ABY5V235</accession>
<evidence type="ECO:0000256" key="1">
    <source>
        <dbReference type="ARBA" id="ARBA00004442"/>
    </source>
</evidence>
<keyword evidence="9" id="KW-1185">Reference proteome</keyword>
<keyword evidence="4" id="KW-1134">Transmembrane beta strand</keyword>
<dbReference type="Pfam" id="PF02321">
    <property type="entry name" value="OEP"/>
    <property type="match status" value="2"/>
</dbReference>
<evidence type="ECO:0000256" key="5">
    <source>
        <dbReference type="ARBA" id="ARBA00022692"/>
    </source>
</evidence>
<dbReference type="PANTHER" id="PTHR30026">
    <property type="entry name" value="OUTER MEMBRANE PROTEIN TOLC"/>
    <property type="match status" value="1"/>
</dbReference>
<dbReference type="RefSeq" id="WP_019245037.1">
    <property type="nucleotide sequence ID" value="NZ_CAPH01000006.1"/>
</dbReference>
<keyword evidence="5" id="KW-0812">Transmembrane</keyword>
<evidence type="ECO:0000256" key="7">
    <source>
        <dbReference type="ARBA" id="ARBA00023237"/>
    </source>
</evidence>
<dbReference type="InterPro" id="IPR051906">
    <property type="entry name" value="TolC-like"/>
</dbReference>
<protein>
    <submittedName>
        <fullName evidence="8">TolC family protein</fullName>
    </submittedName>
</protein>
<evidence type="ECO:0000256" key="3">
    <source>
        <dbReference type="ARBA" id="ARBA00022448"/>
    </source>
</evidence>
<dbReference type="EMBL" id="CP102294">
    <property type="protein sequence ID" value="UWN57556.1"/>
    <property type="molecule type" value="Genomic_DNA"/>
</dbReference>
<keyword evidence="3" id="KW-0813">Transport</keyword>
<dbReference type="GeneID" id="82890451"/>
<evidence type="ECO:0000256" key="6">
    <source>
        <dbReference type="ARBA" id="ARBA00023136"/>
    </source>
</evidence>
<gene>
    <name evidence="8" type="ORF">NQ491_01915</name>
</gene>
<evidence type="ECO:0000256" key="2">
    <source>
        <dbReference type="ARBA" id="ARBA00007613"/>
    </source>
</evidence>
<dbReference type="Proteomes" id="UP001059295">
    <property type="component" value="Chromosome"/>
</dbReference>
<keyword evidence="7" id="KW-0998">Cell outer membrane</keyword>
<sequence length="478" mass="52988">MKRLILWWLATCTAAAVTGQPKQALTFDQALEMTMTRNPELEAISYEKETAEKERKAAYGLRLPKASVTGAYIYMGDDMAIDMNDLKAPVGGVLEGLGNLPNIPPAILQQASSLLAKDWSMKLQDRSFANVGANITLPLYTGGKINAANNAAKIKIEEVAEKGNQTRGSLVSELTERYYGLVLALQVVEVRRQVLEGMQHHLSDAKALEANGIIAKGERLYAEVHTAEAERELLKAQKTVETLYSALSNTLGGDESTYIPATSMFILSDIENVSYFKDLAKQHSPLLKQVGYKKQLATENMRLQRADFAPQVALTGMAAFYNYQVSPIIPKWAVGAGVSLKIFDGLNREYKFSAAKSQIRQVEAVGHQAESDILTLIDKLYNEMVTYSQQLPSVNASGRFAEEYLRIKEEAFKEGAAPSSDVVDARLNLAKIRIERLQAAYYYDMMLARLLEACGQSELFPDYGKRAAAMPIRYEHDF</sequence>
<comment type="subcellular location">
    <subcellularLocation>
        <location evidence="1">Cell outer membrane</location>
    </subcellularLocation>
</comment>
<organism evidence="8 9">
    <name type="scientific">Alistipes ihumii AP11</name>
    <dbReference type="NCBI Taxonomy" id="1211813"/>
    <lineage>
        <taxon>Bacteria</taxon>
        <taxon>Pseudomonadati</taxon>
        <taxon>Bacteroidota</taxon>
        <taxon>Bacteroidia</taxon>
        <taxon>Bacteroidales</taxon>
        <taxon>Rikenellaceae</taxon>
        <taxon>Alistipes</taxon>
    </lineage>
</organism>
<name>A0ABY5V235_9BACT</name>
<dbReference type="InterPro" id="IPR003423">
    <property type="entry name" value="OMP_efflux"/>
</dbReference>
<keyword evidence="6" id="KW-0472">Membrane</keyword>
<dbReference type="SUPFAM" id="SSF56954">
    <property type="entry name" value="Outer membrane efflux proteins (OEP)"/>
    <property type="match status" value="1"/>
</dbReference>
<dbReference type="PANTHER" id="PTHR30026:SF5">
    <property type="entry name" value="ABC-TYPE EFFLUX SYSTEM SECRETIN COMPONENT"/>
    <property type="match status" value="1"/>
</dbReference>
<proteinExistence type="inferred from homology"/>
<evidence type="ECO:0000313" key="9">
    <source>
        <dbReference type="Proteomes" id="UP001059295"/>
    </source>
</evidence>
<dbReference type="Gene3D" id="1.20.1600.10">
    <property type="entry name" value="Outer membrane efflux proteins (OEP)"/>
    <property type="match status" value="1"/>
</dbReference>
<reference evidence="8" key="1">
    <citation type="journal article" date="2022" name="Cell">
        <title>Design, construction, and in vivo augmentation of a complex gut microbiome.</title>
        <authorList>
            <person name="Cheng A.G."/>
            <person name="Ho P.Y."/>
            <person name="Aranda-Diaz A."/>
            <person name="Jain S."/>
            <person name="Yu F.B."/>
            <person name="Meng X."/>
            <person name="Wang M."/>
            <person name="Iakiviak M."/>
            <person name="Nagashima K."/>
            <person name="Zhao A."/>
            <person name="Murugkar P."/>
            <person name="Patil A."/>
            <person name="Atabakhsh K."/>
            <person name="Weakley A."/>
            <person name="Yan J."/>
            <person name="Brumbaugh A.R."/>
            <person name="Higginbottom S."/>
            <person name="Dimas A."/>
            <person name="Shiver A.L."/>
            <person name="Deutschbauer A."/>
            <person name="Neff N."/>
            <person name="Sonnenburg J.L."/>
            <person name="Huang K.C."/>
            <person name="Fischbach M.A."/>
        </authorList>
    </citation>
    <scope>NUCLEOTIDE SEQUENCE</scope>
    <source>
        <strain evidence="8">AP11</strain>
    </source>
</reference>